<gene>
    <name evidence="1" type="ORF">CC86DRAFT_204649</name>
</gene>
<evidence type="ECO:0000313" key="2">
    <source>
        <dbReference type="Proteomes" id="UP000799424"/>
    </source>
</evidence>
<keyword evidence="2" id="KW-1185">Reference proteome</keyword>
<dbReference type="AlphaFoldDB" id="A0A6A7A6B6"/>
<dbReference type="Proteomes" id="UP000799424">
    <property type="component" value="Unassembled WGS sequence"/>
</dbReference>
<sequence>MARCCEVRRYSGRLPNGYTPRNVGCSHHRATTAIIVYGEDIGNARKYLPESHKHASATSLSVAPFPFGYVPSKSVNYICMRQVPSGYLHHACCRPPGY</sequence>
<proteinExistence type="predicted"/>
<dbReference type="EMBL" id="MU006223">
    <property type="protein sequence ID" value="KAF2828135.1"/>
    <property type="molecule type" value="Genomic_DNA"/>
</dbReference>
<reference evidence="1" key="1">
    <citation type="journal article" date="2020" name="Stud. Mycol.">
        <title>101 Dothideomycetes genomes: a test case for predicting lifestyles and emergence of pathogens.</title>
        <authorList>
            <person name="Haridas S."/>
            <person name="Albert R."/>
            <person name="Binder M."/>
            <person name="Bloem J."/>
            <person name="Labutti K."/>
            <person name="Salamov A."/>
            <person name="Andreopoulos B."/>
            <person name="Baker S."/>
            <person name="Barry K."/>
            <person name="Bills G."/>
            <person name="Bluhm B."/>
            <person name="Cannon C."/>
            <person name="Castanera R."/>
            <person name="Culley D."/>
            <person name="Daum C."/>
            <person name="Ezra D."/>
            <person name="Gonzalez J."/>
            <person name="Henrissat B."/>
            <person name="Kuo A."/>
            <person name="Liang C."/>
            <person name="Lipzen A."/>
            <person name="Lutzoni F."/>
            <person name="Magnuson J."/>
            <person name="Mondo S."/>
            <person name="Nolan M."/>
            <person name="Ohm R."/>
            <person name="Pangilinan J."/>
            <person name="Park H.-J."/>
            <person name="Ramirez L."/>
            <person name="Alfaro M."/>
            <person name="Sun H."/>
            <person name="Tritt A."/>
            <person name="Yoshinaga Y."/>
            <person name="Zwiers L.-H."/>
            <person name="Turgeon B."/>
            <person name="Goodwin S."/>
            <person name="Spatafora J."/>
            <person name="Crous P."/>
            <person name="Grigoriev I."/>
        </authorList>
    </citation>
    <scope>NUCLEOTIDE SEQUENCE</scope>
    <source>
        <strain evidence="1">CBS 113818</strain>
    </source>
</reference>
<accession>A0A6A7A6B6</accession>
<name>A0A6A7A6B6_9PLEO</name>
<protein>
    <submittedName>
        <fullName evidence="1">Uncharacterized protein</fullName>
    </submittedName>
</protein>
<evidence type="ECO:0000313" key="1">
    <source>
        <dbReference type="EMBL" id="KAF2828135.1"/>
    </source>
</evidence>
<organism evidence="1 2">
    <name type="scientific">Ophiobolus disseminans</name>
    <dbReference type="NCBI Taxonomy" id="1469910"/>
    <lineage>
        <taxon>Eukaryota</taxon>
        <taxon>Fungi</taxon>
        <taxon>Dikarya</taxon>
        <taxon>Ascomycota</taxon>
        <taxon>Pezizomycotina</taxon>
        <taxon>Dothideomycetes</taxon>
        <taxon>Pleosporomycetidae</taxon>
        <taxon>Pleosporales</taxon>
        <taxon>Pleosporineae</taxon>
        <taxon>Phaeosphaeriaceae</taxon>
        <taxon>Ophiobolus</taxon>
    </lineage>
</organism>